<proteinExistence type="predicted"/>
<dbReference type="Proteomes" id="UP000822476">
    <property type="component" value="Unassembled WGS sequence"/>
</dbReference>
<reference evidence="1" key="1">
    <citation type="submission" date="2019-07" db="EMBL/GenBank/DDBJ databases">
        <title>Annotation for the trematode Paragonimus miyazaki's.</title>
        <authorList>
            <person name="Choi Y.-J."/>
        </authorList>
    </citation>
    <scope>NUCLEOTIDE SEQUENCE</scope>
    <source>
        <strain evidence="1">Japan</strain>
    </source>
</reference>
<gene>
    <name evidence="1" type="ORF">EG68_02551</name>
</gene>
<dbReference type="AlphaFoldDB" id="A0A8S9Z373"/>
<keyword evidence="2" id="KW-1185">Reference proteome</keyword>
<accession>A0A8S9Z373</accession>
<evidence type="ECO:0000313" key="1">
    <source>
        <dbReference type="EMBL" id="KAF7260030.1"/>
    </source>
</evidence>
<sequence length="70" mass="8092">MLFATITIQLDIFTLYWIIPLVMNTTADVQGMKQTSNMVAPFTLVLRVQHMYVFLLFQCSDRIGTLNCLF</sequence>
<protein>
    <submittedName>
        <fullName evidence="1">Uncharacterized protein</fullName>
    </submittedName>
</protein>
<organism evidence="1 2">
    <name type="scientific">Paragonimus skrjabini miyazakii</name>
    <dbReference type="NCBI Taxonomy" id="59628"/>
    <lineage>
        <taxon>Eukaryota</taxon>
        <taxon>Metazoa</taxon>
        <taxon>Spiralia</taxon>
        <taxon>Lophotrochozoa</taxon>
        <taxon>Platyhelminthes</taxon>
        <taxon>Trematoda</taxon>
        <taxon>Digenea</taxon>
        <taxon>Plagiorchiida</taxon>
        <taxon>Troglotremata</taxon>
        <taxon>Troglotrematidae</taxon>
        <taxon>Paragonimus</taxon>
    </lineage>
</organism>
<comment type="caution">
    <text evidence="1">The sequence shown here is derived from an EMBL/GenBank/DDBJ whole genome shotgun (WGS) entry which is preliminary data.</text>
</comment>
<name>A0A8S9Z373_9TREM</name>
<dbReference type="EMBL" id="JTDE01000926">
    <property type="protein sequence ID" value="KAF7260030.1"/>
    <property type="molecule type" value="Genomic_DNA"/>
</dbReference>
<evidence type="ECO:0000313" key="2">
    <source>
        <dbReference type="Proteomes" id="UP000822476"/>
    </source>
</evidence>